<dbReference type="GO" id="GO:0006508">
    <property type="term" value="P:proteolysis"/>
    <property type="evidence" value="ECO:0007669"/>
    <property type="project" value="InterPro"/>
</dbReference>
<comment type="caution">
    <text evidence="4">The sequence shown here is derived from an EMBL/GenBank/DDBJ whole genome shotgun (WGS) entry which is preliminary data.</text>
</comment>
<reference evidence="5" key="1">
    <citation type="submission" date="2018-02" db="EMBL/GenBank/DDBJ databases">
        <title>Genome sequencing of Solimonas sp. HR-BB.</title>
        <authorList>
            <person name="Lee Y."/>
            <person name="Jeon C.O."/>
        </authorList>
    </citation>
    <scope>NUCLEOTIDE SEQUENCE [LARGE SCALE GENOMIC DNA]</scope>
    <source>
        <strain evidence="5">HR-E</strain>
    </source>
</reference>
<evidence type="ECO:0000313" key="4">
    <source>
        <dbReference type="EMBL" id="PQA36059.1"/>
    </source>
</evidence>
<dbReference type="Proteomes" id="UP000243900">
    <property type="component" value="Unassembled WGS sequence"/>
</dbReference>
<feature type="domain" description="Peptidase S9 prolyl oligopeptidase catalytic" evidence="3">
    <location>
        <begin position="416"/>
        <end position="469"/>
    </location>
</feature>
<name>A0A2P6AR84_9GAMM</name>
<dbReference type="GO" id="GO:0008236">
    <property type="term" value="F:serine-type peptidase activity"/>
    <property type="evidence" value="ECO:0007669"/>
    <property type="project" value="InterPro"/>
</dbReference>
<organism evidence="4 5">
    <name type="scientific">Amnimonas aquatica</name>
    <dbReference type="NCBI Taxonomy" id="2094561"/>
    <lineage>
        <taxon>Bacteria</taxon>
        <taxon>Pseudomonadati</taxon>
        <taxon>Pseudomonadota</taxon>
        <taxon>Gammaproteobacteria</taxon>
        <taxon>Moraxellales</taxon>
        <taxon>Moraxellaceae</taxon>
        <taxon>Amnimonas</taxon>
    </lineage>
</organism>
<protein>
    <recommendedName>
        <fullName evidence="3">Peptidase S9 prolyl oligopeptidase catalytic domain-containing protein</fullName>
    </recommendedName>
</protein>
<dbReference type="PANTHER" id="PTHR43037:SF5">
    <property type="entry name" value="FERULOYL ESTERASE"/>
    <property type="match status" value="1"/>
</dbReference>
<keyword evidence="5" id="KW-1185">Reference proteome</keyword>
<dbReference type="InterPro" id="IPR029058">
    <property type="entry name" value="AB_hydrolase_fold"/>
</dbReference>
<dbReference type="SUPFAM" id="SSF53474">
    <property type="entry name" value="alpha/beta-Hydrolases"/>
    <property type="match status" value="1"/>
</dbReference>
<dbReference type="AlphaFoldDB" id="A0A2P6AR84"/>
<dbReference type="PANTHER" id="PTHR43037">
    <property type="entry name" value="UNNAMED PRODUCT-RELATED"/>
    <property type="match status" value="1"/>
</dbReference>
<dbReference type="EMBL" id="PTQZ01000211">
    <property type="protein sequence ID" value="PQA36059.1"/>
    <property type="molecule type" value="Genomic_DNA"/>
</dbReference>
<dbReference type="InterPro" id="IPR001375">
    <property type="entry name" value="Peptidase_S9_cat"/>
</dbReference>
<evidence type="ECO:0000259" key="3">
    <source>
        <dbReference type="Pfam" id="PF00326"/>
    </source>
</evidence>
<proteinExistence type="predicted"/>
<keyword evidence="2" id="KW-0378">Hydrolase</keyword>
<feature type="non-terminal residue" evidence="4">
    <location>
        <position position="555"/>
    </location>
</feature>
<dbReference type="Pfam" id="PF00326">
    <property type="entry name" value="Peptidase_S9"/>
    <property type="match status" value="1"/>
</dbReference>
<dbReference type="InterPro" id="IPR050955">
    <property type="entry name" value="Plant_Biomass_Hydrol_Est"/>
</dbReference>
<evidence type="ECO:0000256" key="2">
    <source>
        <dbReference type="ARBA" id="ARBA00022801"/>
    </source>
</evidence>
<keyword evidence="1" id="KW-0732">Signal</keyword>
<sequence>MALFSNKSAGRRTGATAPRVSAMRLFLIPVLGVSLLAACGGGSGSGGGGSGRESAGADSPACTRTSWVAGTTEYCQGRLIHRDYVYDDYGADAGLISLDPAVLNVLTRLGARGSLLATTPGLLSPTAGDKRYPAGLENTADLVSLTLYIDGGELVADFELNTMFNPDDALAAIAIDTDNDAATGGGAWSPLKIASRGWEVLKVFSQGDAESNRIIGRLPLPAGDTWRVQAAVAQKNGTVMNVAFRGVDERAEANGLSKQFLPGAGNFWEDRQAAVLASGDISVFGEVVAVADLRRGVTRVAPSPTGFHQRVYTSQYTLGEGVKLMGEPGVHGDTFMPCEQYFHYLGKYQPYGVYIPTRTDAGTPGVQLVMHGCEANHASQVNQPGMQAQFGEGLNRILVSPLGRGPHGFYTGISERDVLDVLDDVEATYDTDRERVFTGGYSMGGYGAMRLAALYPDRFAGLVSWVGFTGDLTNLPLLGSLLPDILLGVGQALPGPLLSGGSRFGASENIIEFLGNLRHVPGAYVYGAIDELVQVTTSLALIEQLERAGVPYLFS</sequence>
<accession>A0A2P6AR84</accession>
<evidence type="ECO:0000313" key="5">
    <source>
        <dbReference type="Proteomes" id="UP000243900"/>
    </source>
</evidence>
<evidence type="ECO:0000256" key="1">
    <source>
        <dbReference type="ARBA" id="ARBA00022729"/>
    </source>
</evidence>
<dbReference type="Gene3D" id="3.40.50.1820">
    <property type="entry name" value="alpha/beta hydrolase"/>
    <property type="match status" value="1"/>
</dbReference>
<gene>
    <name evidence="4" type="ORF">C5O18_07995</name>
</gene>